<evidence type="ECO:0008006" key="10">
    <source>
        <dbReference type="Google" id="ProtNLM"/>
    </source>
</evidence>
<dbReference type="PATRIC" id="fig|33014.5.peg.712"/>
<dbReference type="GO" id="GO:0005886">
    <property type="term" value="C:plasma membrane"/>
    <property type="evidence" value="ECO:0007669"/>
    <property type="project" value="UniProtKB-SubCell"/>
</dbReference>
<feature type="transmembrane region" description="Helical" evidence="7">
    <location>
        <begin position="202"/>
        <end position="223"/>
    </location>
</feature>
<dbReference type="EMBL" id="CP011043">
    <property type="protein sequence ID" value="AJW78294.1"/>
    <property type="molecule type" value="Genomic_DNA"/>
</dbReference>
<evidence type="ECO:0000313" key="9">
    <source>
        <dbReference type="Proteomes" id="UP000032604"/>
    </source>
</evidence>
<keyword evidence="2" id="KW-0813">Transport</keyword>
<dbReference type="KEGG" id="cmh:VO01_03385"/>
<dbReference type="InterPro" id="IPR036259">
    <property type="entry name" value="MFS_trans_sf"/>
</dbReference>
<feature type="transmembrane region" description="Helical" evidence="7">
    <location>
        <begin position="235"/>
        <end position="258"/>
    </location>
</feature>
<evidence type="ECO:0000256" key="3">
    <source>
        <dbReference type="ARBA" id="ARBA00022475"/>
    </source>
</evidence>
<dbReference type="SUPFAM" id="SSF103473">
    <property type="entry name" value="MFS general substrate transporter"/>
    <property type="match status" value="1"/>
</dbReference>
<keyword evidence="6 7" id="KW-0472">Membrane</keyword>
<feature type="transmembrane region" description="Helical" evidence="7">
    <location>
        <begin position="38"/>
        <end position="59"/>
    </location>
</feature>
<feature type="transmembrane region" description="Helical" evidence="7">
    <location>
        <begin position="298"/>
        <end position="316"/>
    </location>
</feature>
<dbReference type="InterPro" id="IPR050171">
    <property type="entry name" value="MFS_Transporters"/>
</dbReference>
<dbReference type="OrthoDB" id="4109786at2"/>
<feature type="transmembrane region" description="Helical" evidence="7">
    <location>
        <begin position="364"/>
        <end position="384"/>
    </location>
</feature>
<feature type="transmembrane region" description="Helical" evidence="7">
    <location>
        <begin position="71"/>
        <end position="96"/>
    </location>
</feature>
<feature type="transmembrane region" description="Helical" evidence="7">
    <location>
        <begin position="7"/>
        <end position="32"/>
    </location>
</feature>
<name>A0A0D5CG81_9MICO</name>
<dbReference type="Gene3D" id="1.20.1250.20">
    <property type="entry name" value="MFS general substrate transporter like domains"/>
    <property type="match status" value="1"/>
</dbReference>
<protein>
    <recommendedName>
        <fullName evidence="10">MFS transporter</fullName>
    </recommendedName>
</protein>
<keyword evidence="4 7" id="KW-0812">Transmembrane</keyword>
<evidence type="ECO:0000256" key="1">
    <source>
        <dbReference type="ARBA" id="ARBA00004651"/>
    </source>
</evidence>
<dbReference type="Pfam" id="PF07690">
    <property type="entry name" value="MFS_1"/>
    <property type="match status" value="1"/>
</dbReference>
<keyword evidence="5 7" id="KW-1133">Transmembrane helix</keyword>
<keyword evidence="3" id="KW-1003">Cell membrane</keyword>
<proteinExistence type="predicted"/>
<evidence type="ECO:0000256" key="2">
    <source>
        <dbReference type="ARBA" id="ARBA00022448"/>
    </source>
</evidence>
<dbReference type="PANTHER" id="PTHR23517">
    <property type="entry name" value="RESISTANCE PROTEIN MDTM, PUTATIVE-RELATED-RELATED"/>
    <property type="match status" value="1"/>
</dbReference>
<dbReference type="GO" id="GO:0022857">
    <property type="term" value="F:transmembrane transporter activity"/>
    <property type="evidence" value="ECO:0007669"/>
    <property type="project" value="InterPro"/>
</dbReference>
<evidence type="ECO:0000256" key="5">
    <source>
        <dbReference type="ARBA" id="ARBA00022989"/>
    </source>
</evidence>
<feature type="transmembrane region" description="Helical" evidence="7">
    <location>
        <begin position="157"/>
        <end position="181"/>
    </location>
</feature>
<evidence type="ECO:0000256" key="4">
    <source>
        <dbReference type="ARBA" id="ARBA00022692"/>
    </source>
</evidence>
<sequence length="394" mass="40778">MLRDDKALILGLIVDTFGTGAFAASSLIFFVAVRGVDVSEVGLAVTVGTILSFSTLPLAERVVLAIGARNAVAVASAVSTAGLILCGLTVGFWSILAASFVLTVGDRVHSAAWPILASQRFPDSDIAVVFGKFTAIKSATMGTGATLAAVAAYQLGVGAYTLLFVVNMVTTAASILLTLAVPSGRDGGERPSRRLQVWRTLADTRFMTLLISQACLSFVWLAPTTLLPLLIVEHLGLPAGVAALVVAVRYAMIFLLQVPIVNAVHGRSRWWQTAVSSGASLLALVAYLLTLVLAHDSWVMLLILGGCLVSLGEMVARPTGTAWALRIAPSGEASSYMSTFQLASFTPYALAPTLAALAVAHPAVVISILGALVAVGAVASSPLIRQAPLEVSAG</sequence>
<dbReference type="InterPro" id="IPR011701">
    <property type="entry name" value="MFS"/>
</dbReference>
<dbReference type="Proteomes" id="UP000032604">
    <property type="component" value="Chromosome"/>
</dbReference>
<reference evidence="8 9" key="1">
    <citation type="journal article" date="2015" name="Genome Announc.">
        <title>Complete Genome Sequence of Clavibacter michiganensis subsp. insidiosus R1-1 Using PacBio Single-Molecule Real-Time Technology.</title>
        <authorList>
            <person name="Lu Y."/>
            <person name="Samac D.A."/>
            <person name="Glazebrook J."/>
            <person name="Ishimaru C.A."/>
        </authorList>
    </citation>
    <scope>NUCLEOTIDE SEQUENCE [LARGE SCALE GENOMIC DNA]</scope>
    <source>
        <strain evidence="8 9">R1-1</strain>
    </source>
</reference>
<dbReference type="HOGENOM" id="CLU_699618_0_0_11"/>
<gene>
    <name evidence="8" type="ORF">VO01_03385</name>
</gene>
<organism evidence="8 9">
    <name type="scientific">Clavibacter michiganensis subsp. insidiosus</name>
    <dbReference type="NCBI Taxonomy" id="33014"/>
    <lineage>
        <taxon>Bacteria</taxon>
        <taxon>Bacillati</taxon>
        <taxon>Actinomycetota</taxon>
        <taxon>Actinomycetes</taxon>
        <taxon>Micrococcales</taxon>
        <taxon>Microbacteriaceae</taxon>
        <taxon>Clavibacter</taxon>
    </lineage>
</organism>
<evidence type="ECO:0000256" key="7">
    <source>
        <dbReference type="SAM" id="Phobius"/>
    </source>
</evidence>
<accession>A0A0D5CG81</accession>
<dbReference type="AlphaFoldDB" id="A0A0D5CG81"/>
<comment type="subcellular location">
    <subcellularLocation>
        <location evidence="1">Cell membrane</location>
        <topology evidence="1">Multi-pass membrane protein</topology>
    </subcellularLocation>
</comment>
<dbReference type="PANTHER" id="PTHR23517:SF2">
    <property type="entry name" value="MULTIDRUG RESISTANCE PROTEIN MDTH"/>
    <property type="match status" value="1"/>
</dbReference>
<evidence type="ECO:0000313" key="8">
    <source>
        <dbReference type="EMBL" id="AJW78294.1"/>
    </source>
</evidence>
<feature type="transmembrane region" description="Helical" evidence="7">
    <location>
        <begin position="270"/>
        <end position="292"/>
    </location>
</feature>
<dbReference type="RefSeq" id="WP_045526859.1">
    <property type="nucleotide sequence ID" value="NZ_CP011043.1"/>
</dbReference>
<evidence type="ECO:0000256" key="6">
    <source>
        <dbReference type="ARBA" id="ARBA00023136"/>
    </source>
</evidence>